<evidence type="ECO:0000313" key="2">
    <source>
        <dbReference type="Proteomes" id="UP000594759"/>
    </source>
</evidence>
<dbReference type="KEGG" id="pex:IZT61_19545"/>
<dbReference type="RefSeq" id="WP_196098686.1">
    <property type="nucleotide sequence ID" value="NZ_CP064939.1"/>
</dbReference>
<organism evidence="1 2">
    <name type="scientific">Pedobacter endophyticus</name>
    <dbReference type="NCBI Taxonomy" id="2789740"/>
    <lineage>
        <taxon>Bacteria</taxon>
        <taxon>Pseudomonadati</taxon>
        <taxon>Bacteroidota</taxon>
        <taxon>Sphingobacteriia</taxon>
        <taxon>Sphingobacteriales</taxon>
        <taxon>Sphingobacteriaceae</taxon>
        <taxon>Pedobacter</taxon>
    </lineage>
</organism>
<gene>
    <name evidence="1" type="ORF">IZT61_19545</name>
</gene>
<dbReference type="EMBL" id="CP064939">
    <property type="protein sequence ID" value="QPH39219.1"/>
    <property type="molecule type" value="Genomic_DNA"/>
</dbReference>
<dbReference type="AlphaFoldDB" id="A0A7S9KYI8"/>
<proteinExistence type="predicted"/>
<protein>
    <submittedName>
        <fullName evidence="1">Uncharacterized protein</fullName>
    </submittedName>
</protein>
<sequence length="77" mass="8961">MENLRMKMLSKQEMKAVKGGYSRFYCTIKHPRVVVFGITISQGNNYDECRKARDRQLATVEPTIEENLEYDGDPVNF</sequence>
<keyword evidence="2" id="KW-1185">Reference proteome</keyword>
<reference evidence="1 2" key="1">
    <citation type="submission" date="2020-11" db="EMBL/GenBank/DDBJ databases">
        <title>Pedobacter endophytica, an endophytic bacteria isolated form Carex pumila.</title>
        <authorList>
            <person name="Peng Y."/>
            <person name="Jiang L."/>
            <person name="Lee J."/>
        </authorList>
    </citation>
    <scope>NUCLEOTIDE SEQUENCE [LARGE SCALE GENOMIC DNA]</scope>
    <source>
        <strain evidence="1 2">JBR3-12</strain>
    </source>
</reference>
<name>A0A7S9KYI8_9SPHI</name>
<accession>A0A7S9KYI8</accession>
<dbReference type="Proteomes" id="UP000594759">
    <property type="component" value="Chromosome"/>
</dbReference>
<evidence type="ECO:0000313" key="1">
    <source>
        <dbReference type="EMBL" id="QPH39219.1"/>
    </source>
</evidence>